<dbReference type="InterPro" id="IPR001715">
    <property type="entry name" value="CH_dom"/>
</dbReference>
<dbReference type="SUPFAM" id="SSF47576">
    <property type="entry name" value="Calponin-homology domain, CH-domain"/>
    <property type="match status" value="1"/>
</dbReference>
<dbReference type="Proteomes" id="UP001152888">
    <property type="component" value="Unassembled WGS sequence"/>
</dbReference>
<dbReference type="InterPro" id="IPR050606">
    <property type="entry name" value="Calponin-like"/>
</dbReference>
<dbReference type="PANTHER" id="PTHR47385">
    <property type="entry name" value="CALPONIN"/>
    <property type="match status" value="1"/>
</dbReference>
<evidence type="ECO:0000313" key="3">
    <source>
        <dbReference type="EMBL" id="CAH1958609.1"/>
    </source>
</evidence>
<evidence type="ECO:0000259" key="2">
    <source>
        <dbReference type="PROSITE" id="PS50021"/>
    </source>
</evidence>
<dbReference type="InterPro" id="IPR036872">
    <property type="entry name" value="CH_dom_sf"/>
</dbReference>
<name>A0A9P0JPP3_ACAOB</name>
<dbReference type="GO" id="GO:0051015">
    <property type="term" value="F:actin filament binding"/>
    <property type="evidence" value="ECO:0007669"/>
    <property type="project" value="TreeGrafter"/>
</dbReference>
<dbReference type="Gene3D" id="1.10.418.10">
    <property type="entry name" value="Calponin-like domain"/>
    <property type="match status" value="1"/>
</dbReference>
<evidence type="ECO:0000256" key="1">
    <source>
        <dbReference type="ARBA" id="ARBA00009631"/>
    </source>
</evidence>
<sequence>MNKFPEWLRKSGCATNFLDESQVAGKRDPQQEAEAQQWIEQVTGMRFPPGVPYEDVLRDGVLLCTLMNRLAPGIIPKINTSGGDYKMMDNLSQFQKACTRYGVPDVDLFQTTDLWDKKNIALVTQTIFAIGRTAYKHPEWRGPWLGPRPAEENKREFSEQQLRAGEAIIGLQAGQNRGATQAGQNFGASRKIILGK</sequence>
<dbReference type="GO" id="GO:0015629">
    <property type="term" value="C:actin cytoskeleton"/>
    <property type="evidence" value="ECO:0007669"/>
    <property type="project" value="TreeGrafter"/>
</dbReference>
<reference evidence="3" key="1">
    <citation type="submission" date="2022-03" db="EMBL/GenBank/DDBJ databases">
        <authorList>
            <person name="Sayadi A."/>
        </authorList>
    </citation>
    <scope>NUCLEOTIDE SEQUENCE</scope>
</reference>
<dbReference type="InterPro" id="IPR000557">
    <property type="entry name" value="Calponin_repeat"/>
</dbReference>
<dbReference type="CDD" id="cd21207">
    <property type="entry name" value="CH_dMP20-like"/>
    <property type="match status" value="1"/>
</dbReference>
<dbReference type="PRINTS" id="PR00888">
    <property type="entry name" value="SM22CALPONIN"/>
</dbReference>
<protein>
    <recommendedName>
        <fullName evidence="2">Calponin-homology (CH) domain-containing protein</fullName>
    </recommendedName>
</protein>
<dbReference type="Pfam" id="PF00402">
    <property type="entry name" value="Calponin"/>
    <property type="match status" value="1"/>
</dbReference>
<feature type="domain" description="Calponin-homology (CH)" evidence="2">
    <location>
        <begin position="29"/>
        <end position="134"/>
    </location>
</feature>
<dbReference type="EMBL" id="CAKOFQ010006678">
    <property type="protein sequence ID" value="CAH1958609.1"/>
    <property type="molecule type" value="Genomic_DNA"/>
</dbReference>
<comment type="caution">
    <text evidence="3">The sequence shown here is derived from an EMBL/GenBank/DDBJ whole genome shotgun (WGS) entry which is preliminary data.</text>
</comment>
<organism evidence="3 4">
    <name type="scientific">Acanthoscelides obtectus</name>
    <name type="common">Bean weevil</name>
    <name type="synonym">Bruchus obtectus</name>
    <dbReference type="NCBI Taxonomy" id="200917"/>
    <lineage>
        <taxon>Eukaryota</taxon>
        <taxon>Metazoa</taxon>
        <taxon>Ecdysozoa</taxon>
        <taxon>Arthropoda</taxon>
        <taxon>Hexapoda</taxon>
        <taxon>Insecta</taxon>
        <taxon>Pterygota</taxon>
        <taxon>Neoptera</taxon>
        <taxon>Endopterygota</taxon>
        <taxon>Coleoptera</taxon>
        <taxon>Polyphaga</taxon>
        <taxon>Cucujiformia</taxon>
        <taxon>Chrysomeloidea</taxon>
        <taxon>Chrysomelidae</taxon>
        <taxon>Bruchinae</taxon>
        <taxon>Bruchini</taxon>
        <taxon>Acanthoscelides</taxon>
    </lineage>
</organism>
<dbReference type="AlphaFoldDB" id="A0A9P0JPP3"/>
<comment type="similarity">
    <text evidence="1">Belongs to the calponin family.</text>
</comment>
<proteinExistence type="inferred from homology"/>
<dbReference type="OrthoDB" id="21595at2759"/>
<keyword evidence="4" id="KW-1185">Reference proteome</keyword>
<evidence type="ECO:0000313" key="4">
    <source>
        <dbReference type="Proteomes" id="UP001152888"/>
    </source>
</evidence>
<dbReference type="PROSITE" id="PS51122">
    <property type="entry name" value="CALPONIN_2"/>
    <property type="match status" value="1"/>
</dbReference>
<gene>
    <name evidence="3" type="ORF">ACAOBT_LOCUS2735</name>
</gene>
<dbReference type="PANTHER" id="PTHR47385:SF13">
    <property type="entry name" value="CALPONIN"/>
    <property type="match status" value="1"/>
</dbReference>
<accession>A0A9P0JPP3</accession>
<dbReference type="InterPro" id="IPR003096">
    <property type="entry name" value="SM22_calponin"/>
</dbReference>
<dbReference type="PROSITE" id="PS50021">
    <property type="entry name" value="CH"/>
    <property type="match status" value="1"/>
</dbReference>
<dbReference type="GO" id="GO:0007015">
    <property type="term" value="P:actin filament organization"/>
    <property type="evidence" value="ECO:0007669"/>
    <property type="project" value="TreeGrafter"/>
</dbReference>
<dbReference type="Pfam" id="PF00307">
    <property type="entry name" value="CH"/>
    <property type="match status" value="1"/>
</dbReference>
<dbReference type="SMART" id="SM00033">
    <property type="entry name" value="CH"/>
    <property type="match status" value="1"/>
</dbReference>